<dbReference type="EMBL" id="AJYB01000093">
    <property type="protein sequence ID" value="EIM05087.1"/>
    <property type="molecule type" value="Genomic_DNA"/>
</dbReference>
<dbReference type="Proteomes" id="UP000004725">
    <property type="component" value="Unassembled WGS sequence"/>
</dbReference>
<reference evidence="1 2" key="1">
    <citation type="journal article" date="2012" name="J. Bacteriol.">
        <title>Genome Sequence of the Antarctic Psychrophile Bacterium Planococcus antarcticus DSM 14505.</title>
        <authorList>
            <person name="Margolles A."/>
            <person name="Gueimonde M."/>
            <person name="Sanchez B."/>
        </authorList>
    </citation>
    <scope>NUCLEOTIDE SEQUENCE [LARGE SCALE GENOMIC DNA]</scope>
    <source>
        <strain evidence="1 2">DSM 14505</strain>
    </source>
</reference>
<evidence type="ECO:0008006" key="3">
    <source>
        <dbReference type="Google" id="ProtNLM"/>
    </source>
</evidence>
<evidence type="ECO:0000313" key="2">
    <source>
        <dbReference type="Proteomes" id="UP000004725"/>
    </source>
</evidence>
<accession>A0AA87IIG2</accession>
<proteinExistence type="predicted"/>
<gene>
    <name evidence="1" type="ORF">A1A1_18022</name>
</gene>
<protein>
    <recommendedName>
        <fullName evidence="3">Transposase</fullName>
    </recommendedName>
</protein>
<sequence>MKYIQYKRVIEREHKKSLKKVMYRTCVEEHLNANDGAKKLGIAKELFVYWRHYYRFNKKQLLFDEIANGLTISKNHYLIDLKNLDLKSPSSFEQKSRLMA</sequence>
<comment type="caution">
    <text evidence="1">The sequence shown here is derived from an EMBL/GenBank/DDBJ whole genome shotgun (WGS) entry which is preliminary data.</text>
</comment>
<dbReference type="RefSeq" id="WP_006831543.1">
    <property type="nucleotide sequence ID" value="NZ_AJYB01000093.1"/>
</dbReference>
<organism evidence="1 2">
    <name type="scientific">Planococcus antarcticus DSM 14505</name>
    <dbReference type="NCBI Taxonomy" id="1185653"/>
    <lineage>
        <taxon>Bacteria</taxon>
        <taxon>Bacillati</taxon>
        <taxon>Bacillota</taxon>
        <taxon>Bacilli</taxon>
        <taxon>Bacillales</taxon>
        <taxon>Caryophanaceae</taxon>
        <taxon>Planococcus</taxon>
    </lineage>
</organism>
<dbReference type="AlphaFoldDB" id="A0AA87IIG2"/>
<evidence type="ECO:0000313" key="1">
    <source>
        <dbReference type="EMBL" id="EIM05087.1"/>
    </source>
</evidence>
<name>A0AA87IIG2_9BACL</name>